<keyword evidence="3" id="KW-1185">Reference proteome</keyword>
<evidence type="ECO:0000313" key="3">
    <source>
        <dbReference type="Proteomes" id="UP001599542"/>
    </source>
</evidence>
<gene>
    <name evidence="2" type="ORF">ACFW6T_17995</name>
</gene>
<accession>A0ABW6GMA3</accession>
<dbReference type="EMBL" id="JBHYPX010000034">
    <property type="protein sequence ID" value="MFE1353877.1"/>
    <property type="molecule type" value="Genomic_DNA"/>
</dbReference>
<dbReference type="RefSeq" id="WP_380315044.1">
    <property type="nucleotide sequence ID" value="NZ_JBHYPW010000001.1"/>
</dbReference>
<keyword evidence="1" id="KW-0812">Transmembrane</keyword>
<evidence type="ECO:0000256" key="1">
    <source>
        <dbReference type="SAM" id="Phobius"/>
    </source>
</evidence>
<organism evidence="2 3">
    <name type="scientific">Kitasatospora phosalacinea</name>
    <dbReference type="NCBI Taxonomy" id="2065"/>
    <lineage>
        <taxon>Bacteria</taxon>
        <taxon>Bacillati</taxon>
        <taxon>Actinomycetota</taxon>
        <taxon>Actinomycetes</taxon>
        <taxon>Kitasatosporales</taxon>
        <taxon>Streptomycetaceae</taxon>
        <taxon>Kitasatospora</taxon>
    </lineage>
</organism>
<name>A0ABW6GMA3_9ACTN</name>
<reference evidence="2 3" key="1">
    <citation type="submission" date="2024-09" db="EMBL/GenBank/DDBJ databases">
        <title>The Natural Products Discovery Center: Release of the First 8490 Sequenced Strains for Exploring Actinobacteria Biosynthetic Diversity.</title>
        <authorList>
            <person name="Kalkreuter E."/>
            <person name="Kautsar S.A."/>
            <person name="Yang D."/>
            <person name="Bader C.D."/>
            <person name="Teijaro C.N."/>
            <person name="Fluegel L."/>
            <person name="Davis C.M."/>
            <person name="Simpson J.R."/>
            <person name="Lauterbach L."/>
            <person name="Steele A.D."/>
            <person name="Gui C."/>
            <person name="Meng S."/>
            <person name="Li G."/>
            <person name="Viehrig K."/>
            <person name="Ye F."/>
            <person name="Su P."/>
            <person name="Kiefer A.F."/>
            <person name="Nichols A."/>
            <person name="Cepeda A.J."/>
            <person name="Yan W."/>
            <person name="Fan B."/>
            <person name="Jiang Y."/>
            <person name="Adhikari A."/>
            <person name="Zheng C.-J."/>
            <person name="Schuster L."/>
            <person name="Cowan T.M."/>
            <person name="Smanski M.J."/>
            <person name="Chevrette M.G."/>
            <person name="De Carvalho L.P.S."/>
            <person name="Shen B."/>
        </authorList>
    </citation>
    <scope>NUCLEOTIDE SEQUENCE [LARGE SCALE GENOMIC DNA]</scope>
    <source>
        <strain evidence="2 3">NPDC058753</strain>
    </source>
</reference>
<comment type="caution">
    <text evidence="2">The sequence shown here is derived from an EMBL/GenBank/DDBJ whole genome shotgun (WGS) entry which is preliminary data.</text>
</comment>
<keyword evidence="1" id="KW-1133">Transmembrane helix</keyword>
<feature type="transmembrane region" description="Helical" evidence="1">
    <location>
        <begin position="41"/>
        <end position="58"/>
    </location>
</feature>
<evidence type="ECO:0000313" key="2">
    <source>
        <dbReference type="EMBL" id="MFE1353877.1"/>
    </source>
</evidence>
<sequence>MEFTISGRIRRRGLRLVGWSAPGVLGCAAWAAATTGERRTGALALLVLCAGLLLRGVLELRRLRRPFRLRLDGTGLTLHDAEVPWQAVESVALRHPPRSAEDDGSSPSPPRLVLRLAPGAELPRKPERGAAPREHTLLDCTDLDQPQAELVRALREFAGHRFEIAPRHLLPPGPRDARDPRLGGAERQFTGRRANPAVRTAVAATAAAICAVPLAGALALGRALGSAPLALLDALFAAPLCWATVRAARRQLCPLRLRIGPDGIGLRDPAEAEVFAPWSDIGAVTTGRLPHTAETHPHLVVYAAPGAVLPFPRGFVDRGHPGHVLLRLDHLPDRGRDLPAALRTFVPDRYTDLG</sequence>
<dbReference type="Proteomes" id="UP001599542">
    <property type="component" value="Unassembled WGS sequence"/>
</dbReference>
<feature type="transmembrane region" description="Helical" evidence="1">
    <location>
        <begin position="227"/>
        <end position="248"/>
    </location>
</feature>
<keyword evidence="1" id="KW-0472">Membrane</keyword>
<proteinExistence type="predicted"/>
<protein>
    <submittedName>
        <fullName evidence="2">Uncharacterized protein</fullName>
    </submittedName>
</protein>
<feature type="transmembrane region" description="Helical" evidence="1">
    <location>
        <begin position="197"/>
        <end position="221"/>
    </location>
</feature>